<dbReference type="Pfam" id="PF01593">
    <property type="entry name" value="Amino_oxidase"/>
    <property type="match status" value="1"/>
</dbReference>
<dbReference type="SUPFAM" id="SSF48173">
    <property type="entry name" value="Cryptochrome/photolyase FAD-binding domain"/>
    <property type="match status" value="1"/>
</dbReference>
<dbReference type="Pfam" id="PF00875">
    <property type="entry name" value="DNA_photolyase"/>
    <property type="match status" value="1"/>
</dbReference>
<feature type="domain" description="Photolyase/cryptochrome alpha/beta" evidence="2">
    <location>
        <begin position="13"/>
        <end position="144"/>
    </location>
</feature>
<organism evidence="3 4">
    <name type="scientific">Rubripirellula tenax</name>
    <dbReference type="NCBI Taxonomy" id="2528015"/>
    <lineage>
        <taxon>Bacteria</taxon>
        <taxon>Pseudomonadati</taxon>
        <taxon>Planctomycetota</taxon>
        <taxon>Planctomycetia</taxon>
        <taxon>Pirellulales</taxon>
        <taxon>Pirellulaceae</taxon>
        <taxon>Rubripirellula</taxon>
    </lineage>
</organism>
<protein>
    <submittedName>
        <fullName evidence="3">Deoxyribodipyrimidine photo-lyase</fullName>
        <ecNumber evidence="3">4.1.99.3</ecNumber>
    </submittedName>
</protein>
<dbReference type="GO" id="GO:0003904">
    <property type="term" value="F:deoxyribodipyrimidine photo-lyase activity"/>
    <property type="evidence" value="ECO:0007669"/>
    <property type="project" value="UniProtKB-EC"/>
</dbReference>
<dbReference type="PROSITE" id="PS51645">
    <property type="entry name" value="PHR_CRY_ALPHA_BETA"/>
    <property type="match status" value="1"/>
</dbReference>
<dbReference type="Gene3D" id="1.25.40.80">
    <property type="match status" value="1"/>
</dbReference>
<sequence>MVRPDQTVHGPGEFVLYWMHNALRAHENPALDVAICLARQNGLPLLVYHALSEDYPYASDRFHSFILQGQRDVQRELSDRGIASHFHLQRDGDRGPHLRDLTRRAAVLVTEEMPVQPLVGWLERLTIRTTTPIAMVDASCIVPLPMVGRSFERAFEYRDATKHHYAARTHLPYDEQPVDVEMFDGPMPFVSMNLQDACLSKLIGQCRIDHSIAPVIDTPGGSRAGYARWEAYKAGGLARYADRRNDAADHDGPSRMSGYLHFGMVSPLRLARQANALAATTPGAKKYLDELLIWRELAFHFCFHNADRIDLLAGVPDWAQKTLQQHAGDDREKNCSWETLSRALSGDPLWDACQRSLVKHGELHNNVRMTWGKAILSWACSPGRALQLAIDLNHRYSLDGRDPSSYGGILWCFGQFDRPFQPESSIYGTIRTRDPKQHLQRIDLAKFQSVVDRPISPHASRVAVVGAGIGGLIAARTLADHGVEVSIFEKSAGVGGRIATRRSEVSGESVTFDHGAQYFTSRDPRFRRYVQSWIQDGVVEPWLGKIVELGPSGHIVGEKTGTPRYVGAPTMNHLAKHLANDLSIHLRTTVSRLDRQPDGRWTIVGDDGQLIGDFDKVIVNCPPLQAKAIVSDHSPIAAKIDEATMNPTWALMLAADGLNDLDFDGAFINEGPLSWIARDSSKPKRKTSGDNHAWVLHASSQWSAANVDRDANEVQKELIQAIETATGRSVGNVTLAMPRRWLYAIPATTLDCDSLWDGDAGIGVCGDWCGGPRIEGAFLSGMSVVGSLLRQITIDRSPQNRHVEKSGRPPTSRSV</sequence>
<gene>
    <name evidence="3" type="primary">phr</name>
    <name evidence="3" type="ORF">Poly51_22690</name>
</gene>
<comment type="cofactor">
    <cofactor evidence="1">
        <name>(6R)-5,10-methylene-5,6,7,8-tetrahydrofolate</name>
        <dbReference type="ChEBI" id="CHEBI:15636"/>
    </cofactor>
</comment>
<dbReference type="Proteomes" id="UP000318288">
    <property type="component" value="Unassembled WGS sequence"/>
</dbReference>
<dbReference type="GO" id="GO:0000719">
    <property type="term" value="P:photoreactive repair"/>
    <property type="evidence" value="ECO:0007669"/>
    <property type="project" value="TreeGrafter"/>
</dbReference>
<evidence type="ECO:0000313" key="4">
    <source>
        <dbReference type="Proteomes" id="UP000318288"/>
    </source>
</evidence>
<dbReference type="InterPro" id="IPR002937">
    <property type="entry name" value="Amino_oxidase"/>
</dbReference>
<dbReference type="InterPro" id="IPR052219">
    <property type="entry name" value="Photolyase_Class-2"/>
</dbReference>
<dbReference type="Gene3D" id="3.40.50.620">
    <property type="entry name" value="HUPs"/>
    <property type="match status" value="1"/>
</dbReference>
<dbReference type="PANTHER" id="PTHR10211:SF0">
    <property type="entry name" value="DEOXYRIBODIPYRIMIDINE PHOTO-LYASE"/>
    <property type="match status" value="1"/>
</dbReference>
<dbReference type="PRINTS" id="PR00419">
    <property type="entry name" value="ADXRDTASE"/>
</dbReference>
<dbReference type="SUPFAM" id="SSF52425">
    <property type="entry name" value="Cryptochrome/photolyase, N-terminal domain"/>
    <property type="match status" value="1"/>
</dbReference>
<dbReference type="InterPro" id="IPR014729">
    <property type="entry name" value="Rossmann-like_a/b/a_fold"/>
</dbReference>
<comment type="caution">
    <text evidence="3">The sequence shown here is derived from an EMBL/GenBank/DDBJ whole genome shotgun (WGS) entry which is preliminary data.</text>
</comment>
<keyword evidence="4" id="KW-1185">Reference proteome</keyword>
<dbReference type="AlphaFoldDB" id="A0A5C6FIJ3"/>
<dbReference type="Gene3D" id="3.50.50.60">
    <property type="entry name" value="FAD/NAD(P)-binding domain"/>
    <property type="match status" value="1"/>
</dbReference>
<dbReference type="InterPro" id="IPR036188">
    <property type="entry name" value="FAD/NAD-bd_sf"/>
</dbReference>
<dbReference type="SUPFAM" id="SSF51905">
    <property type="entry name" value="FAD/NAD(P)-binding domain"/>
    <property type="match status" value="1"/>
</dbReference>
<proteinExistence type="predicted"/>
<keyword evidence="3" id="KW-0456">Lyase</keyword>
<name>A0A5C6FIJ3_9BACT</name>
<evidence type="ECO:0000256" key="1">
    <source>
        <dbReference type="ARBA" id="ARBA00001932"/>
    </source>
</evidence>
<dbReference type="EMBL" id="SJPW01000002">
    <property type="protein sequence ID" value="TWU59481.1"/>
    <property type="molecule type" value="Genomic_DNA"/>
</dbReference>
<evidence type="ECO:0000313" key="3">
    <source>
        <dbReference type="EMBL" id="TWU59481.1"/>
    </source>
</evidence>
<dbReference type="PANTHER" id="PTHR10211">
    <property type="entry name" value="DEOXYRIBODIPYRIMIDINE PHOTOLYASE"/>
    <property type="match status" value="1"/>
</dbReference>
<accession>A0A5C6FIJ3</accession>
<dbReference type="Pfam" id="PF13450">
    <property type="entry name" value="NAD_binding_8"/>
    <property type="match status" value="1"/>
</dbReference>
<evidence type="ECO:0000259" key="2">
    <source>
        <dbReference type="PROSITE" id="PS51645"/>
    </source>
</evidence>
<dbReference type="Gene3D" id="3.90.660.10">
    <property type="match status" value="1"/>
</dbReference>
<dbReference type="InterPro" id="IPR036155">
    <property type="entry name" value="Crypto/Photolyase_N_sf"/>
</dbReference>
<dbReference type="EC" id="4.1.99.3" evidence="3"/>
<dbReference type="Gene3D" id="1.10.579.10">
    <property type="entry name" value="DNA Cyclobutane Dipyrimidine Photolyase, subunit A, domain 3"/>
    <property type="match status" value="1"/>
</dbReference>
<reference evidence="3 4" key="1">
    <citation type="submission" date="2019-02" db="EMBL/GenBank/DDBJ databases">
        <title>Deep-cultivation of Planctomycetes and their phenomic and genomic characterization uncovers novel biology.</title>
        <authorList>
            <person name="Wiegand S."/>
            <person name="Jogler M."/>
            <person name="Boedeker C."/>
            <person name="Pinto D."/>
            <person name="Vollmers J."/>
            <person name="Rivas-Marin E."/>
            <person name="Kohn T."/>
            <person name="Peeters S.H."/>
            <person name="Heuer A."/>
            <person name="Rast P."/>
            <person name="Oberbeckmann S."/>
            <person name="Bunk B."/>
            <person name="Jeske O."/>
            <person name="Meyerdierks A."/>
            <person name="Storesund J.E."/>
            <person name="Kallscheuer N."/>
            <person name="Luecker S."/>
            <person name="Lage O.M."/>
            <person name="Pohl T."/>
            <person name="Merkel B.J."/>
            <person name="Hornburger P."/>
            <person name="Mueller R.-W."/>
            <person name="Bruemmer F."/>
            <person name="Labrenz M."/>
            <person name="Spormann A.M."/>
            <person name="Op Den Camp H."/>
            <person name="Overmann J."/>
            <person name="Amann R."/>
            <person name="Jetten M.S.M."/>
            <person name="Mascher T."/>
            <person name="Medema M.H."/>
            <person name="Devos D.P."/>
            <person name="Kaster A.-K."/>
            <person name="Ovreas L."/>
            <person name="Rohde M."/>
            <person name="Galperin M.Y."/>
            <person name="Jogler C."/>
        </authorList>
    </citation>
    <scope>NUCLEOTIDE SEQUENCE [LARGE SCALE GENOMIC DNA]</scope>
    <source>
        <strain evidence="3 4">Poly51</strain>
    </source>
</reference>
<dbReference type="InterPro" id="IPR036134">
    <property type="entry name" value="Crypto/Photolyase_FAD-like_sf"/>
</dbReference>
<dbReference type="GO" id="GO:0016491">
    <property type="term" value="F:oxidoreductase activity"/>
    <property type="evidence" value="ECO:0007669"/>
    <property type="project" value="InterPro"/>
</dbReference>
<dbReference type="InterPro" id="IPR006050">
    <property type="entry name" value="DNA_photolyase_N"/>
</dbReference>